<evidence type="ECO:0000313" key="3">
    <source>
        <dbReference type="Proteomes" id="UP000053558"/>
    </source>
</evidence>
<gene>
    <name evidence="2" type="ORF">CONPUDRAFT_75395</name>
</gene>
<name>A0A5M3ME83_CONPW</name>
<protein>
    <submittedName>
        <fullName evidence="2">Uncharacterized protein</fullName>
    </submittedName>
</protein>
<comment type="caution">
    <text evidence="2">The sequence shown here is derived from an EMBL/GenBank/DDBJ whole genome shotgun (WGS) entry which is preliminary data.</text>
</comment>
<keyword evidence="3" id="KW-1185">Reference proteome</keyword>
<feature type="region of interest" description="Disordered" evidence="1">
    <location>
        <begin position="187"/>
        <end position="216"/>
    </location>
</feature>
<dbReference type="RefSeq" id="XP_007771833.1">
    <property type="nucleotide sequence ID" value="XM_007773643.1"/>
</dbReference>
<accession>A0A5M3ME83</accession>
<sequence>MDATTALEEPLDLEAERIHDGLADAGRPGWEEVCMHNCFLVRVGSGLRPRVSKDECEAVSRLRIGEEPRKSCNFGGRGRRVSLKLHHPNWDGLVQYVDVGFKCDSFTLNPPLSGEQFPRSIWSDRPCAFIEYTQGLRLSPTSRVSKKGVVVSPMHPIRFVVVELMVVAGVDLPAEETWCKIANSGPPGYYSGSRDESQREDAAGRRRDEQERDRNMGRAREYIKARALRTVGVPVSLPACAGSDMECRGGECGLAWLCVLRSEEIPAGEDL</sequence>
<evidence type="ECO:0000313" key="2">
    <source>
        <dbReference type="EMBL" id="EIW77532.1"/>
    </source>
</evidence>
<reference evidence="3" key="1">
    <citation type="journal article" date="2012" name="Science">
        <title>The Paleozoic origin of enzymatic lignin decomposition reconstructed from 31 fungal genomes.</title>
        <authorList>
            <person name="Floudas D."/>
            <person name="Binder M."/>
            <person name="Riley R."/>
            <person name="Barry K."/>
            <person name="Blanchette R.A."/>
            <person name="Henrissat B."/>
            <person name="Martinez A.T."/>
            <person name="Otillar R."/>
            <person name="Spatafora J.W."/>
            <person name="Yadav J.S."/>
            <person name="Aerts A."/>
            <person name="Benoit I."/>
            <person name="Boyd A."/>
            <person name="Carlson A."/>
            <person name="Copeland A."/>
            <person name="Coutinho P.M."/>
            <person name="de Vries R.P."/>
            <person name="Ferreira P."/>
            <person name="Findley K."/>
            <person name="Foster B."/>
            <person name="Gaskell J."/>
            <person name="Glotzer D."/>
            <person name="Gorecki P."/>
            <person name="Heitman J."/>
            <person name="Hesse C."/>
            <person name="Hori C."/>
            <person name="Igarashi K."/>
            <person name="Jurgens J.A."/>
            <person name="Kallen N."/>
            <person name="Kersten P."/>
            <person name="Kohler A."/>
            <person name="Kuees U."/>
            <person name="Kumar T.K.A."/>
            <person name="Kuo A."/>
            <person name="LaButti K."/>
            <person name="Larrondo L.F."/>
            <person name="Lindquist E."/>
            <person name="Ling A."/>
            <person name="Lombard V."/>
            <person name="Lucas S."/>
            <person name="Lundell T."/>
            <person name="Martin R."/>
            <person name="McLaughlin D.J."/>
            <person name="Morgenstern I."/>
            <person name="Morin E."/>
            <person name="Murat C."/>
            <person name="Nagy L.G."/>
            <person name="Nolan M."/>
            <person name="Ohm R.A."/>
            <person name="Patyshakuliyeva A."/>
            <person name="Rokas A."/>
            <person name="Ruiz-Duenas F.J."/>
            <person name="Sabat G."/>
            <person name="Salamov A."/>
            <person name="Samejima M."/>
            <person name="Schmutz J."/>
            <person name="Slot J.C."/>
            <person name="St John F."/>
            <person name="Stenlid J."/>
            <person name="Sun H."/>
            <person name="Sun S."/>
            <person name="Syed K."/>
            <person name="Tsang A."/>
            <person name="Wiebenga A."/>
            <person name="Young D."/>
            <person name="Pisabarro A."/>
            <person name="Eastwood D.C."/>
            <person name="Martin F."/>
            <person name="Cullen D."/>
            <person name="Grigoriev I.V."/>
            <person name="Hibbett D.S."/>
        </authorList>
    </citation>
    <scope>NUCLEOTIDE SEQUENCE [LARGE SCALE GENOMIC DNA]</scope>
    <source>
        <strain evidence="3">RWD-64-598 SS2</strain>
    </source>
</reference>
<dbReference type="Proteomes" id="UP000053558">
    <property type="component" value="Unassembled WGS sequence"/>
</dbReference>
<evidence type="ECO:0000256" key="1">
    <source>
        <dbReference type="SAM" id="MobiDB-lite"/>
    </source>
</evidence>
<dbReference type="KEGG" id="cput:CONPUDRAFT_75395"/>
<dbReference type="GeneID" id="19209332"/>
<proteinExistence type="predicted"/>
<dbReference type="AlphaFoldDB" id="A0A5M3ME83"/>
<feature type="compositionally biased region" description="Basic and acidic residues" evidence="1">
    <location>
        <begin position="193"/>
        <end position="216"/>
    </location>
</feature>
<organism evidence="2 3">
    <name type="scientific">Coniophora puteana (strain RWD-64-598)</name>
    <name type="common">Brown rot fungus</name>
    <dbReference type="NCBI Taxonomy" id="741705"/>
    <lineage>
        <taxon>Eukaryota</taxon>
        <taxon>Fungi</taxon>
        <taxon>Dikarya</taxon>
        <taxon>Basidiomycota</taxon>
        <taxon>Agaricomycotina</taxon>
        <taxon>Agaricomycetes</taxon>
        <taxon>Agaricomycetidae</taxon>
        <taxon>Boletales</taxon>
        <taxon>Coniophorineae</taxon>
        <taxon>Coniophoraceae</taxon>
        <taxon>Coniophora</taxon>
    </lineage>
</organism>
<dbReference type="EMBL" id="JH711583">
    <property type="protein sequence ID" value="EIW77532.1"/>
    <property type="molecule type" value="Genomic_DNA"/>
</dbReference>